<dbReference type="Pfam" id="PF01457">
    <property type="entry name" value="Peptidase_M8"/>
    <property type="match status" value="1"/>
</dbReference>
<dbReference type="GO" id="GO:0004222">
    <property type="term" value="F:metalloendopeptidase activity"/>
    <property type="evidence" value="ECO:0007669"/>
    <property type="project" value="UniProtKB-UniRule"/>
</dbReference>
<keyword evidence="6 9" id="KW-0482">Metalloprotease</keyword>
<keyword evidence="5 9" id="KW-0862">Zinc</keyword>
<feature type="binding site" evidence="9">
    <location>
        <position position="244"/>
    </location>
    <ligand>
        <name>Zn(2+)</name>
        <dbReference type="ChEBI" id="CHEBI:29105"/>
        <note>catalytic</note>
    </ligand>
</feature>
<dbReference type="GO" id="GO:0046872">
    <property type="term" value="F:metal ion binding"/>
    <property type="evidence" value="ECO:0007669"/>
    <property type="project" value="UniProtKB-KW"/>
</dbReference>
<dbReference type="Gene3D" id="3.10.170.20">
    <property type="match status" value="1"/>
</dbReference>
<organism evidence="11 12">
    <name type="scientific">Schistosoma margrebowiei</name>
    <dbReference type="NCBI Taxonomy" id="48269"/>
    <lineage>
        <taxon>Eukaryota</taxon>
        <taxon>Metazoa</taxon>
        <taxon>Spiralia</taxon>
        <taxon>Lophotrochozoa</taxon>
        <taxon>Platyhelminthes</taxon>
        <taxon>Trematoda</taxon>
        <taxon>Digenea</taxon>
        <taxon>Strigeidida</taxon>
        <taxon>Schistosomatoidea</taxon>
        <taxon>Schistosomatidae</taxon>
        <taxon>Schistosoma</taxon>
    </lineage>
</organism>
<dbReference type="PANTHER" id="PTHR10942:SF0">
    <property type="entry name" value="LEISHMANOLYSIN-LIKE PEPTIDASE"/>
    <property type="match status" value="1"/>
</dbReference>
<dbReference type="WBParaSite" id="SMRG1_80170.1">
    <property type="protein sequence ID" value="SMRG1_80170.1"/>
    <property type="gene ID" value="SMRG1_80170"/>
</dbReference>
<dbReference type="GO" id="GO:0006508">
    <property type="term" value="P:proteolysis"/>
    <property type="evidence" value="ECO:0007669"/>
    <property type="project" value="UniProtKB-KW"/>
</dbReference>
<reference evidence="12" key="1">
    <citation type="submission" date="2023-11" db="UniProtKB">
        <authorList>
            <consortium name="WormBaseParasite"/>
        </authorList>
    </citation>
    <scope>IDENTIFICATION</scope>
</reference>
<evidence type="ECO:0000313" key="11">
    <source>
        <dbReference type="Proteomes" id="UP000050790"/>
    </source>
</evidence>
<accession>A0AA85AEG1</accession>
<dbReference type="InterPro" id="IPR001577">
    <property type="entry name" value="Peptidase_M8"/>
</dbReference>
<evidence type="ECO:0000256" key="9">
    <source>
        <dbReference type="PIRSR" id="PIRSR601577-2"/>
    </source>
</evidence>
<keyword evidence="2 10" id="KW-0645">Protease</keyword>
<keyword evidence="4 10" id="KW-0378">Hydrolase</keyword>
<dbReference type="SUPFAM" id="SSF55486">
    <property type="entry name" value="Metalloproteases ('zincins'), catalytic domain"/>
    <property type="match status" value="1"/>
</dbReference>
<evidence type="ECO:0000256" key="5">
    <source>
        <dbReference type="ARBA" id="ARBA00022833"/>
    </source>
</evidence>
<dbReference type="GO" id="GO:0005737">
    <property type="term" value="C:cytoplasm"/>
    <property type="evidence" value="ECO:0007669"/>
    <property type="project" value="TreeGrafter"/>
</dbReference>
<protein>
    <recommendedName>
        <fullName evidence="7 10">Leishmanolysin-like peptidase</fullName>
        <ecNumber evidence="10">3.4.24.-</ecNumber>
    </recommendedName>
</protein>
<feature type="binding site" evidence="9">
    <location>
        <position position="248"/>
    </location>
    <ligand>
        <name>Zn(2+)</name>
        <dbReference type="ChEBI" id="CHEBI:29105"/>
        <note>catalytic</note>
    </ligand>
</feature>
<evidence type="ECO:0000256" key="4">
    <source>
        <dbReference type="ARBA" id="ARBA00022801"/>
    </source>
</evidence>
<evidence type="ECO:0000256" key="10">
    <source>
        <dbReference type="RuleBase" id="RU366077"/>
    </source>
</evidence>
<evidence type="ECO:0000256" key="7">
    <source>
        <dbReference type="ARBA" id="ARBA00039717"/>
    </source>
</evidence>
<dbReference type="GO" id="GO:0016020">
    <property type="term" value="C:membrane"/>
    <property type="evidence" value="ECO:0007669"/>
    <property type="project" value="InterPro"/>
</dbReference>
<evidence type="ECO:0000256" key="3">
    <source>
        <dbReference type="ARBA" id="ARBA00022723"/>
    </source>
</evidence>
<evidence type="ECO:0000256" key="2">
    <source>
        <dbReference type="ARBA" id="ARBA00022670"/>
    </source>
</evidence>
<comment type="cofactor">
    <cofactor evidence="9 10">
        <name>Zn(2+)</name>
        <dbReference type="ChEBI" id="CHEBI:29105"/>
    </cofactor>
    <text evidence="9 10">Binds 1 zinc ion per subunit.</text>
</comment>
<dbReference type="PANTHER" id="PTHR10942">
    <property type="entry name" value="LEISHMANOLYSIN-LIKE PEPTIDASE"/>
    <property type="match status" value="1"/>
</dbReference>
<keyword evidence="3 9" id="KW-0479">Metal-binding</keyword>
<dbReference type="AlphaFoldDB" id="A0AA85AEG1"/>
<evidence type="ECO:0000256" key="1">
    <source>
        <dbReference type="ARBA" id="ARBA00005860"/>
    </source>
</evidence>
<comment type="similarity">
    <text evidence="1 10">Belongs to the peptidase M8 family.</text>
</comment>
<evidence type="ECO:0000256" key="6">
    <source>
        <dbReference type="ARBA" id="ARBA00023049"/>
    </source>
</evidence>
<proteinExistence type="inferred from homology"/>
<dbReference type="EC" id="3.4.24.-" evidence="10"/>
<feature type="active site" evidence="8">
    <location>
        <position position="245"/>
    </location>
</feature>
<dbReference type="Proteomes" id="UP000050790">
    <property type="component" value="Unassembled WGS sequence"/>
</dbReference>
<evidence type="ECO:0000256" key="8">
    <source>
        <dbReference type="PIRSR" id="PIRSR601577-1"/>
    </source>
</evidence>
<sequence length="318" mass="36456">MYSENARAYCDLYKHGVEMKPEFQYMDNSFDVPVDERKYYGGFEKYDYCPVLDSDSIYSQNIVKRSSNRLNLKITPIYDRKVEMSMAFSKIKRAVEDSIKFWEKALIVEVKKPENVLVQRTCELGSMVTSSSENILHCRRDSCKQTETCYNTVIPTKYLSACHVRKYAKTEKVYSEGEGIAPNEFVLLVSMNNVSCGAGVLGWASYCSRDPDTSRPNLGIVNYCLTEDSIIKGDQNKLEEVTKHEICHALGFIPSIYAYLPDLSPQYRMPGRNLRPVQNVTMRWLSAAGEFPVTRHILRLPNMLNAAVMEKDETNHRP</sequence>
<dbReference type="GO" id="GO:0007155">
    <property type="term" value="P:cell adhesion"/>
    <property type="evidence" value="ECO:0007669"/>
    <property type="project" value="InterPro"/>
</dbReference>
<evidence type="ECO:0000313" key="12">
    <source>
        <dbReference type="WBParaSite" id="SMRG1_80170.1"/>
    </source>
</evidence>
<name>A0AA85AEG1_9TREM</name>